<dbReference type="InParanoid" id="A0A067Q8A2"/>
<dbReference type="Pfam" id="PF01432">
    <property type="entry name" value="Peptidase_M3"/>
    <property type="match status" value="1"/>
</dbReference>
<dbReference type="OrthoDB" id="534666at2759"/>
<keyword evidence="5 8" id="KW-0862">Zinc</keyword>
<dbReference type="HOGENOM" id="CLU_001805_1_2_1"/>
<evidence type="ECO:0000256" key="1">
    <source>
        <dbReference type="ARBA" id="ARBA00006040"/>
    </source>
</evidence>
<comment type="function">
    <text evidence="7">Cleaves proteins, imported into the mitochondrion, to their mature size. While most mitochondrial precursor proteins are processed to the mature form in one step by mitochondrial processing peptidase (MPP), the sequential cleavage by MIP of an octapeptide after initial processing by MPP is a required step for a subgroup of nuclear-encoded precursor proteins destined for the matrix or the inner membrane.</text>
</comment>
<dbReference type="AlphaFoldDB" id="A0A067Q8A2"/>
<keyword evidence="2 8" id="KW-0645">Protease</keyword>
<evidence type="ECO:0000256" key="6">
    <source>
        <dbReference type="ARBA" id="ARBA00023049"/>
    </source>
</evidence>
<sequence length="704" mass="80361">MDQIQTQLMNGLSVVCRLHPTILPSPNMTESKTPPQPPPTWSHTAEEIIALTEKALTNHQNLLDNITALSASAQNFSSVFAALALGEAELDTETGPLTFYQRVSADEKVRNASREAEKRIKDHREESSRRQDIFRTQQNAYKNITDSGQELLPEEKWLVDRMLLDGERAGADLESPQWDNLKELKESLSANCSKINDNVDNESGTITFTEDELAGIPPEFEGNWVQAPDGTYIVRHKPLQIFPIFEYADKPATRQRAFESYESRLKTNQELLRTALEERRRIVDILGYKTWADYVTHVNMVKTAEAVNSFLSELATDLNKQGTTDRDNLLVLKRENENEDPCDEELYLWDFRYYDRKFINKNTPISENPRDYFPAERVVERIRKIYEDLSGVTFEEISGNETWRSDVKLFAVWKKNEEVNEFIGYCYFDLYGRPNPPEPEPPHVSTLIPGYKHSGNDRKYPVVALVPNLKNTATQNKPVFMRHNDVVSFFREMGHVLHGLLSRTEFSRFHGASVAGDFVRAPGLMFENWAWNSDVLKKISSHYSTGNSLSDALIKQIIARYPTTRYVNVGLFYLRQLYLGTFDFRVHTDDGTTDLTELWNELRETISLVKADVNNPLPGHTQFRHLTRGYDAAYYGHMHSFFLAANMFETGFGGNPFDSKAGSNFVELVLKPGGSREAAALVKDFLKGDPKLETFLKHLGVQVA</sequence>
<dbReference type="GO" id="GO:0005758">
    <property type="term" value="C:mitochondrial intermembrane space"/>
    <property type="evidence" value="ECO:0007669"/>
    <property type="project" value="TreeGrafter"/>
</dbReference>
<dbReference type="Gene3D" id="1.10.1370.10">
    <property type="entry name" value="Neurolysin, domain 3"/>
    <property type="match status" value="1"/>
</dbReference>
<evidence type="ECO:0000313" key="10">
    <source>
        <dbReference type="EMBL" id="KDQ62380.1"/>
    </source>
</evidence>
<dbReference type="Gene3D" id="3.40.390.10">
    <property type="entry name" value="Collagenase (Catalytic Domain)"/>
    <property type="match status" value="1"/>
</dbReference>
<dbReference type="InterPro" id="IPR024080">
    <property type="entry name" value="Neurolysin/TOP_N"/>
</dbReference>
<dbReference type="InterPro" id="IPR024079">
    <property type="entry name" value="MetalloPept_cat_dom_sf"/>
</dbReference>
<dbReference type="Proteomes" id="UP000027265">
    <property type="component" value="Unassembled WGS sequence"/>
</dbReference>
<name>A0A067Q8A2_9AGAM</name>
<dbReference type="SUPFAM" id="SSF55486">
    <property type="entry name" value="Metalloproteases ('zincins'), catalytic domain"/>
    <property type="match status" value="1"/>
</dbReference>
<evidence type="ECO:0000256" key="2">
    <source>
        <dbReference type="ARBA" id="ARBA00022670"/>
    </source>
</evidence>
<dbReference type="InterPro" id="IPR024077">
    <property type="entry name" value="Neurolysin/TOP_dom2"/>
</dbReference>
<comment type="similarity">
    <text evidence="1 8">Belongs to the peptidase M3 family.</text>
</comment>
<dbReference type="InterPro" id="IPR045090">
    <property type="entry name" value="Pept_M3A_M3B"/>
</dbReference>
<dbReference type="GO" id="GO:0046872">
    <property type="term" value="F:metal ion binding"/>
    <property type="evidence" value="ECO:0007669"/>
    <property type="project" value="UniProtKB-UniRule"/>
</dbReference>
<dbReference type="GO" id="GO:0006518">
    <property type="term" value="P:peptide metabolic process"/>
    <property type="evidence" value="ECO:0007669"/>
    <property type="project" value="TreeGrafter"/>
</dbReference>
<evidence type="ECO:0000259" key="9">
    <source>
        <dbReference type="Pfam" id="PF01432"/>
    </source>
</evidence>
<dbReference type="GO" id="GO:0006508">
    <property type="term" value="P:proteolysis"/>
    <property type="evidence" value="ECO:0007669"/>
    <property type="project" value="UniProtKB-KW"/>
</dbReference>
<keyword evidence="11" id="KW-1185">Reference proteome</keyword>
<protein>
    <recommendedName>
        <fullName evidence="9">Peptidase M3A/M3B catalytic domain-containing protein</fullName>
    </recommendedName>
</protein>
<dbReference type="STRING" id="933084.A0A067Q8A2"/>
<dbReference type="InterPro" id="IPR001567">
    <property type="entry name" value="Pept_M3A_M3B_dom"/>
</dbReference>
<evidence type="ECO:0000256" key="3">
    <source>
        <dbReference type="ARBA" id="ARBA00022723"/>
    </source>
</evidence>
<dbReference type="GO" id="GO:0004222">
    <property type="term" value="F:metalloendopeptidase activity"/>
    <property type="evidence" value="ECO:0007669"/>
    <property type="project" value="InterPro"/>
</dbReference>
<keyword evidence="3 8" id="KW-0479">Metal-binding</keyword>
<comment type="cofactor">
    <cofactor evidence="8">
        <name>Zn(2+)</name>
        <dbReference type="ChEBI" id="CHEBI:29105"/>
    </cofactor>
    <text evidence="8">Binds 1 zinc ion.</text>
</comment>
<reference evidence="11" key="1">
    <citation type="journal article" date="2014" name="Proc. Natl. Acad. Sci. U.S.A.">
        <title>Extensive sampling of basidiomycete genomes demonstrates inadequacy of the white-rot/brown-rot paradigm for wood decay fungi.</title>
        <authorList>
            <person name="Riley R."/>
            <person name="Salamov A.A."/>
            <person name="Brown D.W."/>
            <person name="Nagy L.G."/>
            <person name="Floudas D."/>
            <person name="Held B.W."/>
            <person name="Levasseur A."/>
            <person name="Lombard V."/>
            <person name="Morin E."/>
            <person name="Otillar R."/>
            <person name="Lindquist E.A."/>
            <person name="Sun H."/>
            <person name="LaButti K.M."/>
            <person name="Schmutz J."/>
            <person name="Jabbour D."/>
            <person name="Luo H."/>
            <person name="Baker S.E."/>
            <person name="Pisabarro A.G."/>
            <person name="Walton J.D."/>
            <person name="Blanchette R.A."/>
            <person name="Henrissat B."/>
            <person name="Martin F."/>
            <person name="Cullen D."/>
            <person name="Hibbett D.S."/>
            <person name="Grigoriev I.V."/>
        </authorList>
    </citation>
    <scope>NUCLEOTIDE SEQUENCE [LARGE SCALE GENOMIC DNA]</scope>
    <source>
        <strain evidence="11">MUCL 33604</strain>
    </source>
</reference>
<keyword evidence="6 8" id="KW-0482">Metalloprotease</keyword>
<dbReference type="PANTHER" id="PTHR11804:SF84">
    <property type="entry name" value="SACCHAROLYSIN"/>
    <property type="match status" value="1"/>
</dbReference>
<evidence type="ECO:0000256" key="8">
    <source>
        <dbReference type="RuleBase" id="RU003435"/>
    </source>
</evidence>
<feature type="domain" description="Peptidase M3A/M3B catalytic" evidence="9">
    <location>
        <begin position="246"/>
        <end position="700"/>
    </location>
</feature>
<evidence type="ECO:0000256" key="5">
    <source>
        <dbReference type="ARBA" id="ARBA00022833"/>
    </source>
</evidence>
<dbReference type="Gene3D" id="1.20.1050.40">
    <property type="entry name" value="Endopeptidase. Chain P, domain 1"/>
    <property type="match status" value="1"/>
</dbReference>
<organism evidence="10 11">
    <name type="scientific">Jaapia argillacea MUCL 33604</name>
    <dbReference type="NCBI Taxonomy" id="933084"/>
    <lineage>
        <taxon>Eukaryota</taxon>
        <taxon>Fungi</taxon>
        <taxon>Dikarya</taxon>
        <taxon>Basidiomycota</taxon>
        <taxon>Agaricomycotina</taxon>
        <taxon>Agaricomycetes</taxon>
        <taxon>Agaricomycetidae</taxon>
        <taxon>Jaapiales</taxon>
        <taxon>Jaapiaceae</taxon>
        <taxon>Jaapia</taxon>
    </lineage>
</organism>
<accession>A0A067Q8A2</accession>
<evidence type="ECO:0000256" key="4">
    <source>
        <dbReference type="ARBA" id="ARBA00022801"/>
    </source>
</evidence>
<dbReference type="EMBL" id="KL197711">
    <property type="protein sequence ID" value="KDQ62380.1"/>
    <property type="molecule type" value="Genomic_DNA"/>
</dbReference>
<evidence type="ECO:0000313" key="11">
    <source>
        <dbReference type="Proteomes" id="UP000027265"/>
    </source>
</evidence>
<gene>
    <name evidence="10" type="ORF">JAAARDRAFT_189709</name>
</gene>
<dbReference type="CDD" id="cd06455">
    <property type="entry name" value="M3A_TOP"/>
    <property type="match status" value="1"/>
</dbReference>
<proteinExistence type="inferred from homology"/>
<dbReference type="PANTHER" id="PTHR11804">
    <property type="entry name" value="PROTEASE M3 THIMET OLIGOPEPTIDASE-RELATED"/>
    <property type="match status" value="1"/>
</dbReference>
<keyword evidence="4 8" id="KW-0378">Hydrolase</keyword>
<evidence type="ECO:0000256" key="7">
    <source>
        <dbReference type="ARBA" id="ARBA00025208"/>
    </source>
</evidence>